<dbReference type="AlphaFoldDB" id="A0A1L7I1X7"/>
<dbReference type="Proteomes" id="UP000186230">
    <property type="component" value="Chromosome"/>
</dbReference>
<accession>A0A1L7I1X7</accession>
<sequence>MYAILQANDFKVNDIYKILITRFLGVYFHTFLGVNITH</sequence>
<dbReference type="STRING" id="1229726.GRFL_0904"/>
<dbReference type="EMBL" id="CP016359">
    <property type="protein sequence ID" value="APU67628.1"/>
    <property type="molecule type" value="Genomic_DNA"/>
</dbReference>
<gene>
    <name evidence="1" type="ORF">GRFL_0904</name>
</gene>
<name>A0A1L7I1X7_9FLAO</name>
<protein>
    <submittedName>
        <fullName evidence="1">Uncharacterized protein</fullName>
    </submittedName>
</protein>
<evidence type="ECO:0000313" key="2">
    <source>
        <dbReference type="Proteomes" id="UP000186230"/>
    </source>
</evidence>
<evidence type="ECO:0000313" key="1">
    <source>
        <dbReference type="EMBL" id="APU67628.1"/>
    </source>
</evidence>
<organism evidence="1 2">
    <name type="scientific">Christiangramia flava JLT2011</name>
    <dbReference type="NCBI Taxonomy" id="1229726"/>
    <lineage>
        <taxon>Bacteria</taxon>
        <taxon>Pseudomonadati</taxon>
        <taxon>Bacteroidota</taxon>
        <taxon>Flavobacteriia</taxon>
        <taxon>Flavobacteriales</taxon>
        <taxon>Flavobacteriaceae</taxon>
        <taxon>Christiangramia</taxon>
    </lineage>
</organism>
<reference evidence="1 2" key="1">
    <citation type="submission" date="2016-07" db="EMBL/GenBank/DDBJ databases">
        <title>Multi-omics approach to identify versatile polysaccharide utilization systems of a marine flavobacterium Gramella flava.</title>
        <authorList>
            <person name="Tang K."/>
        </authorList>
    </citation>
    <scope>NUCLEOTIDE SEQUENCE [LARGE SCALE GENOMIC DNA]</scope>
    <source>
        <strain evidence="1 2">JLT2011</strain>
    </source>
</reference>
<dbReference type="KEGG" id="gfl:GRFL_0904"/>
<proteinExistence type="predicted"/>
<keyword evidence="2" id="KW-1185">Reference proteome</keyword>